<feature type="transmembrane region" description="Helical" evidence="6">
    <location>
        <begin position="45"/>
        <end position="65"/>
    </location>
</feature>
<evidence type="ECO:0000256" key="3">
    <source>
        <dbReference type="ARBA" id="ARBA00022692"/>
    </source>
</evidence>
<comment type="caution">
    <text evidence="7">The sequence shown here is derived from an EMBL/GenBank/DDBJ whole genome shotgun (WGS) entry which is preliminary data.</text>
</comment>
<organism evidence="7 8">
    <name type="scientific">Sulfuriferula plumbiphila</name>
    <dbReference type="NCBI Taxonomy" id="171865"/>
    <lineage>
        <taxon>Bacteria</taxon>
        <taxon>Pseudomonadati</taxon>
        <taxon>Pseudomonadota</taxon>
        <taxon>Betaproteobacteria</taxon>
        <taxon>Nitrosomonadales</taxon>
        <taxon>Sulfuricellaceae</taxon>
        <taxon>Sulfuriferula</taxon>
    </lineage>
</organism>
<evidence type="ECO:0000256" key="5">
    <source>
        <dbReference type="ARBA" id="ARBA00023136"/>
    </source>
</evidence>
<keyword evidence="3 6" id="KW-0812">Transmembrane</keyword>
<comment type="subcellular location">
    <subcellularLocation>
        <location evidence="1">Cell membrane</location>
        <topology evidence="1">Multi-pass membrane protein</topology>
    </subcellularLocation>
</comment>
<evidence type="ECO:0000256" key="2">
    <source>
        <dbReference type="ARBA" id="ARBA00022475"/>
    </source>
</evidence>
<dbReference type="RefSeq" id="WP_147073560.1">
    <property type="nucleotide sequence ID" value="NZ_AP021884.1"/>
</dbReference>
<dbReference type="Pfam" id="PF09678">
    <property type="entry name" value="Caa3_CtaG"/>
    <property type="match status" value="1"/>
</dbReference>
<keyword evidence="2" id="KW-1003">Cell membrane</keyword>
<evidence type="ECO:0000256" key="1">
    <source>
        <dbReference type="ARBA" id="ARBA00004651"/>
    </source>
</evidence>
<protein>
    <recommendedName>
        <fullName evidence="9">Cytochrome c oxidase assembly protein</fullName>
    </recommendedName>
</protein>
<evidence type="ECO:0000313" key="8">
    <source>
        <dbReference type="Proteomes" id="UP000321337"/>
    </source>
</evidence>
<feature type="transmembrane region" description="Helical" evidence="6">
    <location>
        <begin position="246"/>
        <end position="264"/>
    </location>
</feature>
<accession>A0A512L941</accession>
<evidence type="ECO:0000256" key="6">
    <source>
        <dbReference type="SAM" id="Phobius"/>
    </source>
</evidence>
<feature type="transmembrane region" description="Helical" evidence="6">
    <location>
        <begin position="198"/>
        <end position="217"/>
    </location>
</feature>
<dbReference type="AlphaFoldDB" id="A0A512L941"/>
<keyword evidence="4 6" id="KW-1133">Transmembrane helix</keyword>
<feature type="transmembrane region" description="Helical" evidence="6">
    <location>
        <begin position="125"/>
        <end position="147"/>
    </location>
</feature>
<name>A0A512L941_9PROT</name>
<dbReference type="GO" id="GO:0005886">
    <property type="term" value="C:plasma membrane"/>
    <property type="evidence" value="ECO:0007669"/>
    <property type="project" value="UniProtKB-SubCell"/>
</dbReference>
<feature type="transmembrane region" description="Helical" evidence="6">
    <location>
        <begin position="13"/>
        <end position="33"/>
    </location>
</feature>
<gene>
    <name evidence="7" type="ORF">TPL01_21280</name>
</gene>
<evidence type="ECO:0000256" key="4">
    <source>
        <dbReference type="ARBA" id="ARBA00022989"/>
    </source>
</evidence>
<evidence type="ECO:0000313" key="7">
    <source>
        <dbReference type="EMBL" id="GEP30990.1"/>
    </source>
</evidence>
<dbReference type="EMBL" id="BKAD01000021">
    <property type="protein sequence ID" value="GEP30990.1"/>
    <property type="molecule type" value="Genomic_DNA"/>
</dbReference>
<reference evidence="7 8" key="1">
    <citation type="submission" date="2019-07" db="EMBL/GenBank/DDBJ databases">
        <title>Whole genome shotgun sequence of Thiobacillus plumbophilus NBRC 107929.</title>
        <authorList>
            <person name="Hosoyama A."/>
            <person name="Uohara A."/>
            <person name="Ohji S."/>
            <person name="Ichikawa N."/>
        </authorList>
    </citation>
    <scope>NUCLEOTIDE SEQUENCE [LARGE SCALE GENOMIC DNA]</scope>
    <source>
        <strain evidence="7 8">NBRC 107929</strain>
    </source>
</reference>
<evidence type="ECO:0008006" key="9">
    <source>
        <dbReference type="Google" id="ProtNLM"/>
    </source>
</evidence>
<keyword evidence="5 6" id="KW-0472">Membrane</keyword>
<sequence length="293" mass="33599">MQPILSYLRPWEFSPTVLVCCALAAAAYTRGLVLTKRTGEATGFWRPLSFFVGLGLIYIALQTYFDFLSQHMFWVHRLQHLILHHVGPFLLVLASPIGIMSRGVPRRLRERVLRPFWRNRWVQSLYSFLQNPVIAPLLFVGLIYFWLSPAIHFTVMLDEDRYRLMNWSMVVDGILFWWLMLAPRSTHGEANISYLKRILILFIVMIGQVLLGAYIFLHKSVLYDVYGICGRAWAISPMTDQQLGGLITWIPPSMMCVIALLVILRRLLHEDEATTPAHPALAGATTQKAGQYP</sequence>
<dbReference type="Proteomes" id="UP000321337">
    <property type="component" value="Unassembled WGS sequence"/>
</dbReference>
<keyword evidence="8" id="KW-1185">Reference proteome</keyword>
<dbReference type="OrthoDB" id="9808789at2"/>
<feature type="transmembrane region" description="Helical" evidence="6">
    <location>
        <begin position="85"/>
        <end position="104"/>
    </location>
</feature>
<proteinExistence type="predicted"/>
<dbReference type="InterPro" id="IPR019108">
    <property type="entry name" value="Caa3_assmbl_CtaG-rel"/>
</dbReference>
<feature type="transmembrane region" description="Helical" evidence="6">
    <location>
        <begin position="167"/>
        <end position="186"/>
    </location>
</feature>